<dbReference type="InterPro" id="IPR011258">
    <property type="entry name" value="BPG-indep_PGM_N"/>
</dbReference>
<dbReference type="PANTHER" id="PTHR31637">
    <property type="entry name" value="2,3-BISPHOSPHOGLYCERATE-INDEPENDENT PHOSPHOGLYCERATE MUTASE"/>
    <property type="match status" value="1"/>
</dbReference>
<evidence type="ECO:0000256" key="4">
    <source>
        <dbReference type="ARBA" id="ARBA00004798"/>
    </source>
</evidence>
<dbReference type="Gene3D" id="3.40.1450.10">
    <property type="entry name" value="BPG-independent phosphoglycerate mutase, domain B"/>
    <property type="match status" value="1"/>
</dbReference>
<dbReference type="EMBL" id="DSTK01000044">
    <property type="protein sequence ID" value="HFK98856.1"/>
    <property type="molecule type" value="Genomic_DNA"/>
</dbReference>
<feature type="binding site" evidence="13">
    <location>
        <position position="75"/>
    </location>
    <ligand>
        <name>Mn(2+)</name>
        <dbReference type="ChEBI" id="CHEBI:29035"/>
        <label>2</label>
    </ligand>
</feature>
<dbReference type="PANTHER" id="PTHR31637:SF0">
    <property type="entry name" value="2,3-BISPHOSPHOGLYCERATE-INDEPENDENT PHOSPHOGLYCERATE MUTASE"/>
    <property type="match status" value="1"/>
</dbReference>
<dbReference type="FunFam" id="3.40.1450.10:FF:000002">
    <property type="entry name" value="2,3-bisphosphoglycerate-independent phosphoglycerate mutase"/>
    <property type="match status" value="1"/>
</dbReference>
<dbReference type="CDD" id="cd16010">
    <property type="entry name" value="iPGM"/>
    <property type="match status" value="1"/>
</dbReference>
<keyword evidence="7" id="KW-0324">Glycolysis</keyword>
<comment type="cofactor">
    <cofactor evidence="2">
        <name>Mn(2+)</name>
        <dbReference type="ChEBI" id="CHEBI:29035"/>
    </cofactor>
</comment>
<keyword evidence="9 16" id="KW-0413">Isomerase</keyword>
<dbReference type="SUPFAM" id="SSF64158">
    <property type="entry name" value="2,3-Bisphosphoglycerate-independent phosphoglycerate mutase, substrate-binding domain"/>
    <property type="match status" value="1"/>
</dbReference>
<dbReference type="Gene3D" id="3.40.720.10">
    <property type="entry name" value="Alkaline Phosphatase, subunit A"/>
    <property type="match status" value="1"/>
</dbReference>
<keyword evidence="8 13" id="KW-0464">Manganese</keyword>
<dbReference type="SUPFAM" id="SSF53649">
    <property type="entry name" value="Alkaline phosphatase-like"/>
    <property type="match status" value="1"/>
</dbReference>
<feature type="binding site" evidence="12">
    <location>
        <position position="358"/>
    </location>
    <ligand>
        <name>substrate</name>
    </ligand>
</feature>
<dbReference type="GO" id="GO:0004619">
    <property type="term" value="F:phosphoglycerate mutase activity"/>
    <property type="evidence" value="ECO:0007669"/>
    <property type="project" value="UniProtKB-UniRule"/>
</dbReference>
<organism evidence="16">
    <name type="scientific">Desulfacinum infernum</name>
    <dbReference type="NCBI Taxonomy" id="35837"/>
    <lineage>
        <taxon>Bacteria</taxon>
        <taxon>Pseudomonadati</taxon>
        <taxon>Thermodesulfobacteriota</taxon>
        <taxon>Syntrophobacteria</taxon>
        <taxon>Syntrophobacterales</taxon>
        <taxon>Syntrophobacteraceae</taxon>
        <taxon>Desulfacinum</taxon>
    </lineage>
</organism>
<dbReference type="GO" id="GO:0006007">
    <property type="term" value="P:glucose catabolic process"/>
    <property type="evidence" value="ECO:0007669"/>
    <property type="project" value="InterPro"/>
</dbReference>
<evidence type="ECO:0000256" key="3">
    <source>
        <dbReference type="ARBA" id="ARBA00002315"/>
    </source>
</evidence>
<feature type="binding site" evidence="13">
    <location>
        <position position="498"/>
    </location>
    <ligand>
        <name>Mn(2+)</name>
        <dbReference type="ChEBI" id="CHEBI:29035"/>
        <label>1</label>
    </ligand>
</feature>
<feature type="domain" description="Metalloenzyme" evidence="14">
    <location>
        <begin position="17"/>
        <end position="541"/>
    </location>
</feature>
<feature type="binding site" evidence="13">
    <location>
        <position position="426"/>
    </location>
    <ligand>
        <name>Mn(2+)</name>
        <dbReference type="ChEBI" id="CHEBI:29035"/>
        <label>1</label>
    </ligand>
</feature>
<dbReference type="GO" id="GO:0005737">
    <property type="term" value="C:cytoplasm"/>
    <property type="evidence" value="ECO:0007669"/>
    <property type="project" value="InterPro"/>
</dbReference>
<feature type="binding site" evidence="12">
    <location>
        <position position="136"/>
    </location>
    <ligand>
        <name>substrate</name>
    </ligand>
</feature>
<dbReference type="InterPro" id="IPR017850">
    <property type="entry name" value="Alkaline_phosphatase_core_sf"/>
</dbReference>
<accession>A0A832EEW6</accession>
<feature type="binding site" evidence="12">
    <location>
        <begin position="167"/>
        <end position="168"/>
    </location>
    <ligand>
        <name>substrate</name>
    </ligand>
</feature>
<protein>
    <recommendedName>
        <fullName evidence="10">2,3-bisphosphoglycerate-independent phosphoglycerate mutase</fullName>
        <ecNumber evidence="10">5.4.2.12</ecNumber>
    </recommendedName>
</protein>
<comment type="catalytic activity">
    <reaction evidence="1">
        <text>(2R)-2-phosphoglycerate = (2R)-3-phosphoglycerate</text>
        <dbReference type="Rhea" id="RHEA:15901"/>
        <dbReference type="ChEBI" id="CHEBI:58272"/>
        <dbReference type="ChEBI" id="CHEBI:58289"/>
        <dbReference type="EC" id="5.4.2.12"/>
    </reaction>
</comment>
<dbReference type="GO" id="GO:0030145">
    <property type="term" value="F:manganese ion binding"/>
    <property type="evidence" value="ECO:0007669"/>
    <property type="project" value="InterPro"/>
</dbReference>
<sequence>MEPMKATRLLPKNGPRPLVLVIMDGIAYSSSSVGNAVADACTPHLDWLLAHCPYTLLKAHGTAVGLPSDADMGNSEVGHNAMGAGRVYAQGARLVNEALATGRLFQGRTWRRLMEFCRENGGTLHFIGLFSDGNVHSHLDHLKKMLDHAALVEKIPRCRIHILLDGRDVGETSALDYVIPFEAYLAALNGQAGVDYRIASGGGRMAITMDRYEANWDMVALGWKTHVAGEGRFFASAQEAIETYRREIPGVIDQDLPPFVIADADGPVGPIRDGDAVIFFNYRGDRAIEISRAFEEEHFDKFERKPYPKVAYAGMMEYDGDLHIPKSYLVEPPHIEKTVSEFLCAQGFRQLAISETQKFGHVTYFWNGNRSGKFNETLEEYVEIPSDRVPFEQRPWMKAAEITDRVLEEIASRRFDFIRLNFANGDMVGHTGIYQAAHIAVETVDLCLGRIMKAVREAGGILVVTADHGNADEMYEIDKKTGGAKRHPNGEPKAKTAHTLNPVWFIVYSGAEGLKVTIDPGVANPGLTNIAATLMQLLGCEPPDFYDPPLLLLES</sequence>
<evidence type="ECO:0000256" key="1">
    <source>
        <dbReference type="ARBA" id="ARBA00000370"/>
    </source>
</evidence>
<comment type="pathway">
    <text evidence="4">Carbohydrate degradation; glycolysis; pyruvate from D-glyceraldehyde 3-phosphate: step 3/5.</text>
</comment>
<name>A0A832EEW6_9BACT</name>
<evidence type="ECO:0000256" key="9">
    <source>
        <dbReference type="ARBA" id="ARBA00023235"/>
    </source>
</evidence>
<evidence type="ECO:0000259" key="15">
    <source>
        <dbReference type="Pfam" id="PF06415"/>
    </source>
</evidence>
<dbReference type="InterPro" id="IPR006124">
    <property type="entry name" value="Metalloenzyme"/>
</dbReference>
<comment type="function">
    <text evidence="3">Catalyzes the interconversion of 2-phosphoglycerate and 3-phosphoglycerate.</text>
</comment>
<reference evidence="16" key="1">
    <citation type="journal article" date="2020" name="mSystems">
        <title>Genome- and Community-Level Interaction Insights into Carbon Utilization and Element Cycling Functions of Hydrothermarchaeota in Hydrothermal Sediment.</title>
        <authorList>
            <person name="Zhou Z."/>
            <person name="Liu Y."/>
            <person name="Xu W."/>
            <person name="Pan J."/>
            <person name="Luo Z.H."/>
            <person name="Li M."/>
        </authorList>
    </citation>
    <scope>NUCLEOTIDE SEQUENCE [LARGE SCALE GENOMIC DNA]</scope>
    <source>
        <strain evidence="16">SpSt-456</strain>
    </source>
</reference>
<comment type="caution">
    <text evidence="16">The sequence shown here is derived from an EMBL/GenBank/DDBJ whole genome shotgun (WGS) entry which is preliminary data.</text>
</comment>
<evidence type="ECO:0000256" key="6">
    <source>
        <dbReference type="ARBA" id="ARBA00022723"/>
    </source>
</evidence>
<feature type="binding site" evidence="13">
    <location>
        <position position="467"/>
    </location>
    <ligand>
        <name>Mn(2+)</name>
        <dbReference type="ChEBI" id="CHEBI:29035"/>
        <label>2</label>
    </ligand>
</feature>
<dbReference type="AlphaFoldDB" id="A0A832EEW6"/>
<feature type="binding site" evidence="13">
    <location>
        <position position="468"/>
    </location>
    <ligand>
        <name>Mn(2+)</name>
        <dbReference type="ChEBI" id="CHEBI:29035"/>
        <label>2</label>
    </ligand>
</feature>
<dbReference type="Pfam" id="PF06415">
    <property type="entry name" value="iPGM_N"/>
    <property type="match status" value="1"/>
</dbReference>
<evidence type="ECO:0000256" key="2">
    <source>
        <dbReference type="ARBA" id="ARBA00001936"/>
    </source>
</evidence>
<dbReference type="UniPathway" id="UPA00109">
    <property type="reaction ID" value="UER00186"/>
</dbReference>
<evidence type="ECO:0000313" key="16">
    <source>
        <dbReference type="EMBL" id="HFK98856.1"/>
    </source>
</evidence>
<feature type="active site" description="Phosphoserine intermediate" evidence="11">
    <location>
        <position position="75"/>
    </location>
</feature>
<evidence type="ECO:0000259" key="14">
    <source>
        <dbReference type="Pfam" id="PF01676"/>
    </source>
</evidence>
<dbReference type="Pfam" id="PF01676">
    <property type="entry name" value="Metalloenzyme"/>
    <property type="match status" value="1"/>
</dbReference>
<evidence type="ECO:0000256" key="12">
    <source>
        <dbReference type="PIRSR" id="PIRSR001492-2"/>
    </source>
</evidence>
<feature type="binding site" evidence="12">
    <location>
        <position position="204"/>
    </location>
    <ligand>
        <name>substrate</name>
    </ligand>
</feature>
<feature type="binding site" evidence="12">
    <location>
        <position position="211"/>
    </location>
    <ligand>
        <name>substrate</name>
    </ligand>
</feature>
<comment type="similarity">
    <text evidence="5">Belongs to the BPG-independent phosphoglycerate mutase family.</text>
</comment>
<evidence type="ECO:0000256" key="5">
    <source>
        <dbReference type="ARBA" id="ARBA00008819"/>
    </source>
</evidence>
<evidence type="ECO:0000256" key="10">
    <source>
        <dbReference type="NCBIfam" id="TIGR01307"/>
    </source>
</evidence>
<evidence type="ECO:0000256" key="13">
    <source>
        <dbReference type="PIRSR" id="PIRSR001492-3"/>
    </source>
</evidence>
<dbReference type="GO" id="GO:0006096">
    <property type="term" value="P:glycolytic process"/>
    <property type="evidence" value="ECO:0007669"/>
    <property type="project" value="UniProtKB-UniRule"/>
</dbReference>
<feature type="binding site" evidence="13">
    <location>
        <position position="430"/>
    </location>
    <ligand>
        <name>Mn(2+)</name>
        <dbReference type="ChEBI" id="CHEBI:29035"/>
        <label>1</label>
    </ligand>
</feature>
<proteinExistence type="inferred from homology"/>
<dbReference type="NCBIfam" id="TIGR01307">
    <property type="entry name" value="pgm_bpd_ind"/>
    <property type="match status" value="1"/>
</dbReference>
<dbReference type="InterPro" id="IPR036646">
    <property type="entry name" value="PGAM_B_sf"/>
</dbReference>
<feature type="binding site" evidence="12">
    <location>
        <begin position="283"/>
        <end position="286"/>
    </location>
    <ligand>
        <name>substrate</name>
    </ligand>
</feature>
<dbReference type="EC" id="5.4.2.12" evidence="10"/>
<keyword evidence="6 13" id="KW-0479">Metal-binding</keyword>
<evidence type="ECO:0000256" key="7">
    <source>
        <dbReference type="ARBA" id="ARBA00023152"/>
    </source>
</evidence>
<feature type="domain" description="BPG-independent PGAM N-terminal" evidence="15">
    <location>
        <begin position="95"/>
        <end position="319"/>
    </location>
</feature>
<evidence type="ECO:0000256" key="8">
    <source>
        <dbReference type="ARBA" id="ARBA00023211"/>
    </source>
</evidence>
<evidence type="ECO:0000256" key="11">
    <source>
        <dbReference type="PIRSR" id="PIRSR001492-1"/>
    </source>
</evidence>
<dbReference type="PIRSF" id="PIRSF001492">
    <property type="entry name" value="IPGAM"/>
    <property type="match status" value="1"/>
</dbReference>
<dbReference type="InterPro" id="IPR005995">
    <property type="entry name" value="Pgm_bpd_ind"/>
</dbReference>
<gene>
    <name evidence="16" type="ORF">ENS06_16210</name>
</gene>
<feature type="binding site" evidence="13">
    <location>
        <position position="24"/>
    </location>
    <ligand>
        <name>Mn(2+)</name>
        <dbReference type="ChEBI" id="CHEBI:29035"/>
        <label>2</label>
    </ligand>
</feature>